<accession>A0ABQ9QGQ0</accession>
<organism evidence="2 3">
    <name type="scientific">Colletotrichum tamarilloi</name>
    <dbReference type="NCBI Taxonomy" id="1209934"/>
    <lineage>
        <taxon>Eukaryota</taxon>
        <taxon>Fungi</taxon>
        <taxon>Dikarya</taxon>
        <taxon>Ascomycota</taxon>
        <taxon>Pezizomycotina</taxon>
        <taxon>Sordariomycetes</taxon>
        <taxon>Hypocreomycetidae</taxon>
        <taxon>Glomerellales</taxon>
        <taxon>Glomerellaceae</taxon>
        <taxon>Colletotrichum</taxon>
        <taxon>Colletotrichum acutatum species complex</taxon>
    </lineage>
</organism>
<evidence type="ECO:0000313" key="2">
    <source>
        <dbReference type="EMBL" id="KAK1464541.1"/>
    </source>
</evidence>
<keyword evidence="3" id="KW-1185">Reference proteome</keyword>
<dbReference type="EMBL" id="MLFU01000330">
    <property type="protein sequence ID" value="KAK1464541.1"/>
    <property type="molecule type" value="Genomic_DNA"/>
</dbReference>
<proteinExistence type="predicted"/>
<gene>
    <name evidence="2" type="ORF">CTAM01_17066</name>
</gene>
<protein>
    <submittedName>
        <fullName evidence="2">Uncharacterized protein</fullName>
    </submittedName>
</protein>
<evidence type="ECO:0000313" key="3">
    <source>
        <dbReference type="Proteomes" id="UP001227543"/>
    </source>
</evidence>
<sequence length="21" mass="2253">MSKTTTQHGRGRPGPSHTCGR</sequence>
<dbReference type="Proteomes" id="UP001227543">
    <property type="component" value="Unassembled WGS sequence"/>
</dbReference>
<comment type="caution">
    <text evidence="2">The sequence shown here is derived from an EMBL/GenBank/DDBJ whole genome shotgun (WGS) entry which is preliminary data.</text>
</comment>
<feature type="region of interest" description="Disordered" evidence="1">
    <location>
        <begin position="1"/>
        <end position="21"/>
    </location>
</feature>
<evidence type="ECO:0000256" key="1">
    <source>
        <dbReference type="SAM" id="MobiDB-lite"/>
    </source>
</evidence>
<name>A0ABQ9QGQ0_9PEZI</name>
<reference evidence="2 3" key="1">
    <citation type="submission" date="2016-10" db="EMBL/GenBank/DDBJ databases">
        <title>The genome sequence of Colletotrichum fioriniae PJ7.</title>
        <authorList>
            <person name="Baroncelli R."/>
        </authorList>
    </citation>
    <scope>NUCLEOTIDE SEQUENCE [LARGE SCALE GENOMIC DNA]</scope>
    <source>
        <strain evidence="2 3">Tom-12</strain>
    </source>
</reference>